<keyword evidence="9" id="KW-0812">Transmembrane</keyword>
<dbReference type="AlphaFoldDB" id="A0A101CLM0"/>
<evidence type="ECO:0000256" key="2">
    <source>
        <dbReference type="ARBA" id="ARBA00011903"/>
    </source>
</evidence>
<keyword evidence="9" id="KW-0472">Membrane</keyword>
<dbReference type="InterPro" id="IPR025669">
    <property type="entry name" value="AAA_dom"/>
</dbReference>
<gene>
    <name evidence="12" type="ORF">AR686_00225</name>
</gene>
<protein>
    <recommendedName>
        <fullName evidence="2">non-specific protein-tyrosine kinase</fullName>
        <ecNumber evidence="2">2.7.10.2</ecNumber>
    </recommendedName>
</protein>
<feature type="domain" description="AAA" evidence="10">
    <location>
        <begin position="586"/>
        <end position="728"/>
    </location>
</feature>
<dbReference type="InterPro" id="IPR027417">
    <property type="entry name" value="P-loop_NTPase"/>
</dbReference>
<keyword evidence="3" id="KW-0808">Transferase</keyword>
<dbReference type="Proteomes" id="UP000054388">
    <property type="component" value="Unassembled WGS sequence"/>
</dbReference>
<dbReference type="InterPro" id="IPR005702">
    <property type="entry name" value="Wzc-like_C"/>
</dbReference>
<evidence type="ECO:0000256" key="3">
    <source>
        <dbReference type="ARBA" id="ARBA00022679"/>
    </source>
</evidence>
<evidence type="ECO:0000256" key="1">
    <source>
        <dbReference type="ARBA" id="ARBA00007316"/>
    </source>
</evidence>
<keyword evidence="4" id="KW-0547">Nucleotide-binding</keyword>
<dbReference type="Pfam" id="PF13807">
    <property type="entry name" value="GNVR"/>
    <property type="match status" value="1"/>
</dbReference>
<evidence type="ECO:0000313" key="12">
    <source>
        <dbReference type="EMBL" id="KUJ58270.1"/>
    </source>
</evidence>
<dbReference type="CDD" id="cd05387">
    <property type="entry name" value="BY-kinase"/>
    <property type="match status" value="1"/>
</dbReference>
<keyword evidence="5" id="KW-0418">Kinase</keyword>
<dbReference type="PANTHER" id="PTHR32309">
    <property type="entry name" value="TYROSINE-PROTEIN KINASE"/>
    <property type="match status" value="1"/>
</dbReference>
<sequence>MNENQQVDNTTYSDLVKPFASKWRMFLISILFFLLSGITYIYYNAPLYKVQAKVLIKDAKKSSAGSSEVANIGGLSGLGSMQANSIENELQVITSKNIAEQTVRDLHLQTSYFKKDQRFDIELFGDEFPYKILILNEKQSADYPKRGIDIVQTAHGFILKSKGWEKDVKGSFGNTLSLDFANIIIIKNKNYRSQIKKNDLSKDSFYFTITSFESAVEILQKDLNVSLADEESTVFILEMIYKNRLKAKAIINSVINIYNGYAQIDKAKDDEKSRDFIDERLTIISKELGTIEADKESFKKNNEIVDLPTQSRIDLQTNVESNQKLLDLDTKMQLNDIMLSYINNVNYELLPTSIGVENPTSASIIGNYNNLVIQRKKFLENATSENPLVRDLTNQIDDLRKALKESIRKSKSALAIARGQTVGQENKAELGMEAFPKKERLYRSIERQQQIKENLYLMLLEKREEASIKLAMTSEKARVIDAAYSSLKPVSPKKIIILLSSIIIGLLLPFLYILIKTIFSNKIITKDDVSKLTNIPVISEIPNNKKSGKEIININLNTSEAEAFRILSTNLKFVLPKKEKANKILITSSIKGEGKTYIAINTALSFAASGKKVVLIGGDLRNPQLQRYDESKRNAVGLSDYLSDYVDSLNEIISPSVLHKNCDFIYSGTIPPNPVELLSNGKFDNLLDDLSIKYDYILIDAAPMMPVTDTSMIAMLADTTLYVVRSEYSDKKFIEFINHNKKNSIIKNPVLVLNNVSKVNFGYGNTYGYGYQNDVAPFWSRVFNFFK</sequence>
<dbReference type="EMBL" id="LMAI01000001">
    <property type="protein sequence ID" value="KUJ58270.1"/>
    <property type="molecule type" value="Genomic_DNA"/>
</dbReference>
<comment type="similarity">
    <text evidence="1">Belongs to the CpsD/CapB family.</text>
</comment>
<evidence type="ECO:0000256" key="5">
    <source>
        <dbReference type="ARBA" id="ARBA00022777"/>
    </source>
</evidence>
<name>A0A101CLM0_9FLAO</name>
<feature type="domain" description="Tyrosine-protein kinase G-rich" evidence="11">
    <location>
        <begin position="445"/>
        <end position="517"/>
    </location>
</feature>
<feature type="transmembrane region" description="Helical" evidence="9">
    <location>
        <begin position="495"/>
        <end position="515"/>
    </location>
</feature>
<organism evidence="12 13">
    <name type="scientific">Chryseobacterium aquaticum subsp. greenlandense</name>
    <dbReference type="NCBI Taxonomy" id="345663"/>
    <lineage>
        <taxon>Bacteria</taxon>
        <taxon>Pseudomonadati</taxon>
        <taxon>Bacteroidota</taxon>
        <taxon>Flavobacteriia</taxon>
        <taxon>Flavobacteriales</taxon>
        <taxon>Weeksellaceae</taxon>
        <taxon>Chryseobacterium group</taxon>
        <taxon>Chryseobacterium</taxon>
    </lineage>
</organism>
<dbReference type="SUPFAM" id="SSF52540">
    <property type="entry name" value="P-loop containing nucleoside triphosphate hydrolases"/>
    <property type="match status" value="1"/>
</dbReference>
<dbReference type="RefSeq" id="WP_059135345.1">
    <property type="nucleotide sequence ID" value="NZ_LMAI01000001.1"/>
</dbReference>
<keyword evidence="6" id="KW-0067">ATP-binding</keyword>
<dbReference type="Pfam" id="PF13614">
    <property type="entry name" value="AAA_31"/>
    <property type="match status" value="1"/>
</dbReference>
<dbReference type="GO" id="GO:0005524">
    <property type="term" value="F:ATP binding"/>
    <property type="evidence" value="ECO:0007669"/>
    <property type="project" value="UniProtKB-KW"/>
</dbReference>
<evidence type="ECO:0000256" key="4">
    <source>
        <dbReference type="ARBA" id="ARBA00022741"/>
    </source>
</evidence>
<dbReference type="InterPro" id="IPR050445">
    <property type="entry name" value="Bact_polysacc_biosynth/exp"/>
</dbReference>
<evidence type="ECO:0000256" key="9">
    <source>
        <dbReference type="SAM" id="Phobius"/>
    </source>
</evidence>
<dbReference type="GO" id="GO:0005886">
    <property type="term" value="C:plasma membrane"/>
    <property type="evidence" value="ECO:0007669"/>
    <property type="project" value="TreeGrafter"/>
</dbReference>
<evidence type="ECO:0000256" key="7">
    <source>
        <dbReference type="ARBA" id="ARBA00023137"/>
    </source>
</evidence>
<evidence type="ECO:0000256" key="8">
    <source>
        <dbReference type="ARBA" id="ARBA00051245"/>
    </source>
</evidence>
<dbReference type="InterPro" id="IPR032807">
    <property type="entry name" value="GNVR"/>
</dbReference>
<comment type="caution">
    <text evidence="12">The sequence shown here is derived from an EMBL/GenBank/DDBJ whole genome shotgun (WGS) entry which is preliminary data.</text>
</comment>
<reference evidence="12 13" key="1">
    <citation type="submission" date="2015-10" db="EMBL/GenBank/DDBJ databases">
        <title>Genome sequence of Chryseobacterium greenlandense.</title>
        <authorList>
            <person name="Newman J."/>
            <person name="Fischer K."/>
            <person name="Miller J."/>
        </authorList>
    </citation>
    <scope>NUCLEOTIDE SEQUENCE [LARGE SCALE GENOMIC DNA]</scope>
    <source>
        <strain evidence="12 13">UMB34</strain>
    </source>
</reference>
<keyword evidence="7" id="KW-0829">Tyrosine-protein kinase</keyword>
<evidence type="ECO:0000256" key="6">
    <source>
        <dbReference type="ARBA" id="ARBA00022840"/>
    </source>
</evidence>
<evidence type="ECO:0000313" key="13">
    <source>
        <dbReference type="Proteomes" id="UP000054388"/>
    </source>
</evidence>
<proteinExistence type="inferred from homology"/>
<dbReference type="Gene3D" id="3.40.50.300">
    <property type="entry name" value="P-loop containing nucleotide triphosphate hydrolases"/>
    <property type="match status" value="1"/>
</dbReference>
<dbReference type="GO" id="GO:0004715">
    <property type="term" value="F:non-membrane spanning protein tyrosine kinase activity"/>
    <property type="evidence" value="ECO:0007669"/>
    <property type="project" value="UniProtKB-EC"/>
</dbReference>
<comment type="catalytic activity">
    <reaction evidence="8">
        <text>L-tyrosyl-[protein] + ATP = O-phospho-L-tyrosyl-[protein] + ADP + H(+)</text>
        <dbReference type="Rhea" id="RHEA:10596"/>
        <dbReference type="Rhea" id="RHEA-COMP:10136"/>
        <dbReference type="Rhea" id="RHEA-COMP:20101"/>
        <dbReference type="ChEBI" id="CHEBI:15378"/>
        <dbReference type="ChEBI" id="CHEBI:30616"/>
        <dbReference type="ChEBI" id="CHEBI:46858"/>
        <dbReference type="ChEBI" id="CHEBI:61978"/>
        <dbReference type="ChEBI" id="CHEBI:456216"/>
        <dbReference type="EC" id="2.7.10.2"/>
    </reaction>
</comment>
<evidence type="ECO:0000259" key="11">
    <source>
        <dbReference type="Pfam" id="PF13807"/>
    </source>
</evidence>
<keyword evidence="9" id="KW-1133">Transmembrane helix</keyword>
<dbReference type="PANTHER" id="PTHR32309:SF13">
    <property type="entry name" value="FERRIC ENTEROBACTIN TRANSPORT PROTEIN FEPE"/>
    <property type="match status" value="1"/>
</dbReference>
<dbReference type="NCBIfam" id="TIGR01007">
    <property type="entry name" value="eps_fam"/>
    <property type="match status" value="1"/>
</dbReference>
<dbReference type="EC" id="2.7.10.2" evidence="2"/>
<feature type="transmembrane region" description="Helical" evidence="9">
    <location>
        <begin position="23"/>
        <end position="43"/>
    </location>
</feature>
<accession>A0A101CLM0</accession>
<evidence type="ECO:0000259" key="10">
    <source>
        <dbReference type="Pfam" id="PF13614"/>
    </source>
</evidence>